<sequence>MRAAWIAAIVTLWAGAAAAQWSFENTETGAVARGCSDPARGGQSLCLELSCADGAPLAWGLTTETVAELVAAPSAEALVFVGSRDAGTLDFRATGPGTFRAPLRETHLGGIDWLKRGLRAELRLWAGADAPFQSFRVGLIGSRKAIEAVEAACPMPDFEAAEREARTLEDPETVVLGQIAEACAALDGMLTVQEGFAREVELDGANGPDFVIAHGLAACSTTPELLCGAGGCLHSVWLARDDGRYLRVFEDYVDTITPVEPGVLEMRRPGAGCGRDEAGCITRYGVTAEGLEAF</sequence>
<reference evidence="2 3" key="1">
    <citation type="submission" date="2015-12" db="EMBL/GenBank/DDBJ databases">
        <authorList>
            <person name="Shamseldin A."/>
            <person name="Moawad H."/>
            <person name="Abd El-Rahim W.M."/>
            <person name="Sadowsky M.J."/>
        </authorList>
    </citation>
    <scope>NUCLEOTIDE SEQUENCE [LARGE SCALE GENOMIC DNA]</scope>
    <source>
        <strain evidence="2 3">SJ5A-1</strain>
    </source>
</reference>
<dbReference type="RefSeq" id="WP_058863252.1">
    <property type="nucleotide sequence ID" value="NZ_LPXO01000011.1"/>
</dbReference>
<name>A0A0W7WGU5_9RHOB</name>
<comment type="caution">
    <text evidence="2">The sequence shown here is derived from an EMBL/GenBank/DDBJ whole genome shotgun (WGS) entry which is preliminary data.</text>
</comment>
<dbReference type="EMBL" id="LPXO01000011">
    <property type="protein sequence ID" value="KUF09688.1"/>
    <property type="molecule type" value="Genomic_DNA"/>
</dbReference>
<protein>
    <submittedName>
        <fullName evidence="2">Uncharacterized protein</fullName>
    </submittedName>
</protein>
<organism evidence="2 3">
    <name type="scientific">Pseudoponticoccus marisrubri</name>
    <dbReference type="NCBI Taxonomy" id="1685382"/>
    <lineage>
        <taxon>Bacteria</taxon>
        <taxon>Pseudomonadati</taxon>
        <taxon>Pseudomonadota</taxon>
        <taxon>Alphaproteobacteria</taxon>
        <taxon>Rhodobacterales</taxon>
        <taxon>Roseobacteraceae</taxon>
        <taxon>Pseudoponticoccus</taxon>
    </lineage>
</organism>
<evidence type="ECO:0000313" key="2">
    <source>
        <dbReference type="EMBL" id="KUF09688.1"/>
    </source>
</evidence>
<feature type="signal peptide" evidence="1">
    <location>
        <begin position="1"/>
        <end position="19"/>
    </location>
</feature>
<dbReference type="Proteomes" id="UP000054396">
    <property type="component" value="Unassembled WGS sequence"/>
</dbReference>
<accession>A0A0W7WGU5</accession>
<feature type="chain" id="PRO_5006936300" evidence="1">
    <location>
        <begin position="20"/>
        <end position="294"/>
    </location>
</feature>
<keyword evidence="1" id="KW-0732">Signal</keyword>
<evidence type="ECO:0000313" key="3">
    <source>
        <dbReference type="Proteomes" id="UP000054396"/>
    </source>
</evidence>
<gene>
    <name evidence="2" type="ORF">AVJ23_16165</name>
</gene>
<dbReference type="OrthoDB" id="7821733at2"/>
<evidence type="ECO:0000256" key="1">
    <source>
        <dbReference type="SAM" id="SignalP"/>
    </source>
</evidence>
<keyword evidence="3" id="KW-1185">Reference proteome</keyword>
<dbReference type="AlphaFoldDB" id="A0A0W7WGU5"/>
<proteinExistence type="predicted"/>